<dbReference type="SMART" id="SM00341">
    <property type="entry name" value="HRDC"/>
    <property type="match status" value="1"/>
</dbReference>
<name>A0A4R3MFX8_9HYPH</name>
<dbReference type="AlphaFoldDB" id="A0A4R3MFX8"/>
<dbReference type="SUPFAM" id="SSF53098">
    <property type="entry name" value="Ribonuclease H-like"/>
    <property type="match status" value="1"/>
</dbReference>
<feature type="compositionally biased region" description="Basic residues" evidence="7">
    <location>
        <begin position="391"/>
        <end position="402"/>
    </location>
</feature>
<comment type="cofactor">
    <cofactor evidence="6">
        <name>a divalent metal cation</name>
        <dbReference type="ChEBI" id="CHEBI:60240"/>
    </cofactor>
</comment>
<dbReference type="PANTHER" id="PTHR47649:SF1">
    <property type="entry name" value="RIBONUCLEASE D"/>
    <property type="match status" value="1"/>
</dbReference>
<sequence length="422" mass="46718">MNLISTTADLASACKSIAASDHVAVDTEFMRDTTFWPRLCLIQMATPDTGVVLVDALATGLDLAPFFELMADERVTKVFHAARQDIEIVFHLGGLIPHPLFDTQVAAAVCGHGESVGYEALVRALTGATIDKTHRFTDWSRRPLTEDQLVYAAADVIHLLPIYAKLQTEIQDLGRHDWIREEMDILTSPQTYDTDPELAWKRLKLKVRKPREFAILKAVAAWRDREAQTRDVPRSRILKDDAIYEIALHAPDSEAALRRLRTVPSGYERSAAGRELVALVQAIRAQPPEALPPVPRNDGPARLPGAVSDLLKVLLKHVAEQNRVAARLIANSDDIEAIAADDDADVPALHGWRREIFGEQALALKHGRLTLAIDGGRIALEPREPSERPLPKARRRRPRRPATARMAATDPNSDGRAETSLP</sequence>
<dbReference type="GO" id="GO:0000166">
    <property type="term" value="F:nucleotide binding"/>
    <property type="evidence" value="ECO:0007669"/>
    <property type="project" value="InterPro"/>
</dbReference>
<keyword evidence="4 6" id="KW-0378">Hydrolase</keyword>
<dbReference type="InterPro" id="IPR002121">
    <property type="entry name" value="HRDC_dom"/>
</dbReference>
<dbReference type="EMBL" id="SMAK01000002">
    <property type="protein sequence ID" value="TCT12436.1"/>
    <property type="molecule type" value="Genomic_DNA"/>
</dbReference>
<comment type="caution">
    <text evidence="9">The sequence shown here is derived from an EMBL/GenBank/DDBJ whole genome shotgun (WGS) entry which is preliminary data.</text>
</comment>
<dbReference type="HAMAP" id="MF_01899">
    <property type="entry name" value="RNase_D"/>
    <property type="match status" value="1"/>
</dbReference>
<dbReference type="Gene3D" id="1.10.150.80">
    <property type="entry name" value="HRDC domain"/>
    <property type="match status" value="1"/>
</dbReference>
<comment type="subcellular location">
    <subcellularLocation>
        <location evidence="6">Cytoplasm</location>
    </subcellularLocation>
</comment>
<dbReference type="OrthoDB" id="9800549at2"/>
<evidence type="ECO:0000256" key="5">
    <source>
        <dbReference type="ARBA" id="ARBA00022839"/>
    </source>
</evidence>
<comment type="function">
    <text evidence="6">Exonuclease involved in the 3' processing of various precursor tRNAs. Initiates hydrolysis at the 3'-terminus of an RNA molecule and releases 5'-mononucleotides.</text>
</comment>
<dbReference type="InterPro" id="IPR010997">
    <property type="entry name" value="HRDC-like_sf"/>
</dbReference>
<dbReference type="InterPro" id="IPR036397">
    <property type="entry name" value="RNaseH_sf"/>
</dbReference>
<dbReference type="PANTHER" id="PTHR47649">
    <property type="entry name" value="RIBONUCLEASE D"/>
    <property type="match status" value="1"/>
</dbReference>
<dbReference type="InterPro" id="IPR006292">
    <property type="entry name" value="RNase_D"/>
</dbReference>
<accession>A0A4R3MFX8</accession>
<proteinExistence type="inferred from homology"/>
<dbReference type="GO" id="GO:0005737">
    <property type="term" value="C:cytoplasm"/>
    <property type="evidence" value="ECO:0007669"/>
    <property type="project" value="UniProtKB-SubCell"/>
</dbReference>
<dbReference type="InterPro" id="IPR012337">
    <property type="entry name" value="RNaseH-like_sf"/>
</dbReference>
<dbReference type="RefSeq" id="WP_132805225.1">
    <property type="nucleotide sequence ID" value="NZ_SMAK01000002.1"/>
</dbReference>
<feature type="compositionally biased region" description="Basic and acidic residues" evidence="7">
    <location>
        <begin position="413"/>
        <end position="422"/>
    </location>
</feature>
<keyword evidence="5 6" id="KW-0269">Exonuclease</keyword>
<dbReference type="Pfam" id="PF00570">
    <property type="entry name" value="HRDC"/>
    <property type="match status" value="1"/>
</dbReference>
<evidence type="ECO:0000256" key="3">
    <source>
        <dbReference type="ARBA" id="ARBA00022722"/>
    </source>
</evidence>
<dbReference type="GO" id="GO:0003676">
    <property type="term" value="F:nucleic acid binding"/>
    <property type="evidence" value="ECO:0007669"/>
    <property type="project" value="InterPro"/>
</dbReference>
<evidence type="ECO:0000313" key="10">
    <source>
        <dbReference type="Proteomes" id="UP000295678"/>
    </source>
</evidence>
<evidence type="ECO:0000256" key="7">
    <source>
        <dbReference type="SAM" id="MobiDB-lite"/>
    </source>
</evidence>
<dbReference type="SUPFAM" id="SSF47819">
    <property type="entry name" value="HRDC-like"/>
    <property type="match status" value="2"/>
</dbReference>
<evidence type="ECO:0000313" key="9">
    <source>
        <dbReference type="EMBL" id="TCT12436.1"/>
    </source>
</evidence>
<evidence type="ECO:0000256" key="1">
    <source>
        <dbReference type="ARBA" id="ARBA00022490"/>
    </source>
</evidence>
<keyword evidence="10" id="KW-1185">Reference proteome</keyword>
<feature type="domain" description="HRDC" evidence="8">
    <location>
        <begin position="209"/>
        <end position="290"/>
    </location>
</feature>
<evidence type="ECO:0000259" key="8">
    <source>
        <dbReference type="PROSITE" id="PS50967"/>
    </source>
</evidence>
<dbReference type="CDD" id="cd06142">
    <property type="entry name" value="RNaseD_exo"/>
    <property type="match status" value="1"/>
</dbReference>
<evidence type="ECO:0000256" key="4">
    <source>
        <dbReference type="ARBA" id="ARBA00022801"/>
    </source>
</evidence>
<feature type="region of interest" description="Disordered" evidence="7">
    <location>
        <begin position="382"/>
        <end position="422"/>
    </location>
</feature>
<dbReference type="InterPro" id="IPR051086">
    <property type="entry name" value="RNase_D-like"/>
</dbReference>
<dbReference type="EC" id="3.1.13.5" evidence="6"/>
<comment type="catalytic activity">
    <reaction evidence="6">
        <text>Exonucleolytic cleavage that removes extra residues from the 3'-terminus of tRNA to produce 5'-mononucleotides.</text>
        <dbReference type="EC" id="3.1.13.5"/>
    </reaction>
</comment>
<dbReference type="GO" id="GO:0033890">
    <property type="term" value="F:ribonuclease D activity"/>
    <property type="evidence" value="ECO:0007669"/>
    <property type="project" value="UniProtKB-UniRule"/>
</dbReference>
<dbReference type="PROSITE" id="PS50967">
    <property type="entry name" value="HRDC"/>
    <property type="match status" value="1"/>
</dbReference>
<dbReference type="Pfam" id="PF01612">
    <property type="entry name" value="DNA_pol_A_exo1"/>
    <property type="match status" value="1"/>
</dbReference>
<comment type="similarity">
    <text evidence="6">Belongs to the RNase D family.</text>
</comment>
<keyword evidence="2 6" id="KW-0819">tRNA processing</keyword>
<keyword evidence="3 6" id="KW-0540">Nuclease</keyword>
<dbReference type="InterPro" id="IPR002562">
    <property type="entry name" value="3'-5'_exonuclease_dom"/>
</dbReference>
<reference evidence="9 10" key="1">
    <citation type="submission" date="2019-03" db="EMBL/GenBank/DDBJ databases">
        <title>Genomic Encyclopedia of Type Strains, Phase IV (KMG-IV): sequencing the most valuable type-strain genomes for metagenomic binning, comparative biology and taxonomic classification.</title>
        <authorList>
            <person name="Goeker M."/>
        </authorList>
    </citation>
    <scope>NUCLEOTIDE SEQUENCE [LARGE SCALE GENOMIC DNA]</scope>
    <source>
        <strain evidence="9 10">DSM 19345</strain>
    </source>
</reference>
<keyword evidence="1 6" id="KW-0963">Cytoplasm</keyword>
<protein>
    <recommendedName>
        <fullName evidence="6">Ribonuclease D</fullName>
        <shortName evidence="6">RNase D</shortName>
        <ecNumber evidence="6">3.1.13.5</ecNumber>
    </recommendedName>
</protein>
<dbReference type="SMART" id="SM00474">
    <property type="entry name" value="35EXOc"/>
    <property type="match status" value="1"/>
</dbReference>
<gene>
    <name evidence="6" type="primary">rnd</name>
    <name evidence="9" type="ORF">EDC22_102121</name>
</gene>
<evidence type="ECO:0000256" key="6">
    <source>
        <dbReference type="HAMAP-Rule" id="MF_01899"/>
    </source>
</evidence>
<organism evidence="9 10">
    <name type="scientific">Tepidamorphus gemmatus</name>
    <dbReference type="NCBI Taxonomy" id="747076"/>
    <lineage>
        <taxon>Bacteria</taxon>
        <taxon>Pseudomonadati</taxon>
        <taxon>Pseudomonadota</taxon>
        <taxon>Alphaproteobacteria</taxon>
        <taxon>Hyphomicrobiales</taxon>
        <taxon>Tepidamorphaceae</taxon>
        <taxon>Tepidamorphus</taxon>
    </lineage>
</organism>
<dbReference type="Gene3D" id="3.30.420.10">
    <property type="entry name" value="Ribonuclease H-like superfamily/Ribonuclease H"/>
    <property type="match status" value="1"/>
</dbReference>
<dbReference type="InterPro" id="IPR044876">
    <property type="entry name" value="HRDC_dom_sf"/>
</dbReference>
<dbReference type="GO" id="GO:0042780">
    <property type="term" value="P:tRNA 3'-end processing"/>
    <property type="evidence" value="ECO:0007669"/>
    <property type="project" value="UniProtKB-UniRule"/>
</dbReference>
<evidence type="ECO:0000256" key="2">
    <source>
        <dbReference type="ARBA" id="ARBA00022694"/>
    </source>
</evidence>
<dbReference type="NCBIfam" id="TIGR01388">
    <property type="entry name" value="rnd"/>
    <property type="match status" value="1"/>
</dbReference>
<dbReference type="GO" id="GO:0008408">
    <property type="term" value="F:3'-5' exonuclease activity"/>
    <property type="evidence" value="ECO:0007669"/>
    <property type="project" value="InterPro"/>
</dbReference>
<dbReference type="Proteomes" id="UP000295678">
    <property type="component" value="Unassembled WGS sequence"/>
</dbReference>